<protein>
    <recommendedName>
        <fullName evidence="3">Glutaredoxin-like protein NrdH</fullName>
    </recommendedName>
</protein>
<dbReference type="PANTHER" id="PTHR34386:SF1">
    <property type="entry name" value="GLUTAREDOXIN-LIKE PROTEIN NRDH"/>
    <property type="match status" value="1"/>
</dbReference>
<evidence type="ECO:0000256" key="6">
    <source>
        <dbReference type="ARBA" id="ARBA00023157"/>
    </source>
</evidence>
<sequence>MSNKNIVVYTKPNCMQCNFTKKFLDDNNISYIIKDVHASEEALAEVKNLGFQSLPVVVFEGTEPFFGFRPDLLEELITA</sequence>
<evidence type="ECO:0000256" key="2">
    <source>
        <dbReference type="ARBA" id="ARBA00007787"/>
    </source>
</evidence>
<dbReference type="InterPro" id="IPR051548">
    <property type="entry name" value="Grx-like_ET"/>
</dbReference>
<feature type="domain" description="Glutaredoxin" evidence="8">
    <location>
        <begin position="6"/>
        <end position="61"/>
    </location>
</feature>
<evidence type="ECO:0000256" key="5">
    <source>
        <dbReference type="ARBA" id="ARBA00022982"/>
    </source>
</evidence>
<gene>
    <name evidence="9" type="ORF">Tpal_703</name>
</gene>
<comment type="similarity">
    <text evidence="2">Belongs to the glutaredoxin family.</text>
</comment>
<dbReference type="NCBIfam" id="TIGR02194">
    <property type="entry name" value="GlrX_NrdH"/>
    <property type="match status" value="1"/>
</dbReference>
<evidence type="ECO:0000259" key="8">
    <source>
        <dbReference type="Pfam" id="PF00462"/>
    </source>
</evidence>
<dbReference type="STRING" id="140314.SAMN04488076_101187"/>
<dbReference type="GO" id="GO:0009055">
    <property type="term" value="F:electron transfer activity"/>
    <property type="evidence" value="ECO:0007669"/>
    <property type="project" value="TreeGrafter"/>
</dbReference>
<keyword evidence="7" id="KW-0676">Redox-active center</keyword>
<keyword evidence="4" id="KW-0813">Transport</keyword>
<dbReference type="Gene3D" id="3.40.30.10">
    <property type="entry name" value="Glutaredoxin"/>
    <property type="match status" value="1"/>
</dbReference>
<evidence type="ECO:0000256" key="3">
    <source>
        <dbReference type="ARBA" id="ARBA00017945"/>
    </source>
</evidence>
<dbReference type="EMBL" id="FJNE01000002">
    <property type="protein sequence ID" value="CZQ85930.1"/>
    <property type="molecule type" value="Genomic_DNA"/>
</dbReference>
<reference evidence="9 10" key="1">
    <citation type="submission" date="2016-02" db="EMBL/GenBank/DDBJ databases">
        <authorList>
            <person name="Wen L."/>
            <person name="He K."/>
            <person name="Yang H."/>
        </authorList>
    </citation>
    <scope>NUCLEOTIDE SEQUENCE [LARGE SCALE GENOMIC DNA]</scope>
    <source>
        <strain evidence="9">Trichococcus palustris</strain>
    </source>
</reference>
<dbReference type="AlphaFoldDB" id="A0A143YDS6"/>
<name>A0A143YDS6_9LACT</name>
<evidence type="ECO:0000313" key="10">
    <source>
        <dbReference type="Proteomes" id="UP000242754"/>
    </source>
</evidence>
<keyword evidence="10" id="KW-1185">Reference proteome</keyword>
<dbReference type="InterPro" id="IPR036249">
    <property type="entry name" value="Thioredoxin-like_sf"/>
</dbReference>
<dbReference type="SUPFAM" id="SSF52833">
    <property type="entry name" value="Thioredoxin-like"/>
    <property type="match status" value="1"/>
</dbReference>
<evidence type="ECO:0000256" key="1">
    <source>
        <dbReference type="ARBA" id="ARBA00002292"/>
    </source>
</evidence>
<evidence type="ECO:0000256" key="7">
    <source>
        <dbReference type="ARBA" id="ARBA00023284"/>
    </source>
</evidence>
<dbReference type="Pfam" id="PF00462">
    <property type="entry name" value="Glutaredoxin"/>
    <property type="match status" value="1"/>
</dbReference>
<keyword evidence="5" id="KW-0249">Electron transport</keyword>
<dbReference type="Proteomes" id="UP000242754">
    <property type="component" value="Unassembled WGS sequence"/>
</dbReference>
<dbReference type="InterPro" id="IPR011909">
    <property type="entry name" value="GlrX_NrdH"/>
</dbReference>
<dbReference type="RefSeq" id="WP_087031494.1">
    <property type="nucleotide sequence ID" value="NZ_FJNE01000002.1"/>
</dbReference>
<dbReference type="PANTHER" id="PTHR34386">
    <property type="entry name" value="GLUTAREDOXIN"/>
    <property type="match status" value="1"/>
</dbReference>
<dbReference type="InterPro" id="IPR002109">
    <property type="entry name" value="Glutaredoxin"/>
</dbReference>
<accession>A0A143YDS6</accession>
<evidence type="ECO:0000256" key="4">
    <source>
        <dbReference type="ARBA" id="ARBA00022448"/>
    </source>
</evidence>
<comment type="function">
    <text evidence="1">Electron transport system for the ribonucleotide reductase system NrdEF.</text>
</comment>
<dbReference type="PROSITE" id="PS51354">
    <property type="entry name" value="GLUTAREDOXIN_2"/>
    <property type="match status" value="1"/>
</dbReference>
<dbReference type="OrthoDB" id="9795531at2"/>
<evidence type="ECO:0000313" key="9">
    <source>
        <dbReference type="EMBL" id="CZQ85930.1"/>
    </source>
</evidence>
<proteinExistence type="inferred from homology"/>
<dbReference type="CDD" id="cd02976">
    <property type="entry name" value="NrdH"/>
    <property type="match status" value="1"/>
</dbReference>
<dbReference type="GO" id="GO:0045454">
    <property type="term" value="P:cell redox homeostasis"/>
    <property type="evidence" value="ECO:0007669"/>
    <property type="project" value="InterPro"/>
</dbReference>
<keyword evidence="6" id="KW-1015">Disulfide bond</keyword>
<organism evidence="9 10">
    <name type="scientific">Trichococcus palustris</name>
    <dbReference type="NCBI Taxonomy" id="140314"/>
    <lineage>
        <taxon>Bacteria</taxon>
        <taxon>Bacillati</taxon>
        <taxon>Bacillota</taxon>
        <taxon>Bacilli</taxon>
        <taxon>Lactobacillales</taxon>
        <taxon>Carnobacteriaceae</taxon>
        <taxon>Trichococcus</taxon>
    </lineage>
</organism>